<keyword evidence="9" id="KW-1185">Reference proteome</keyword>
<proteinExistence type="inferred from homology"/>
<evidence type="ECO:0000313" key="9">
    <source>
        <dbReference type="Proteomes" id="UP000829685"/>
    </source>
</evidence>
<protein>
    <recommendedName>
        <fullName evidence="7">Rhodopsin domain-containing protein</fullName>
    </recommendedName>
</protein>
<keyword evidence="3 6" id="KW-1133">Transmembrane helix</keyword>
<sequence>MPNAVTQMLTEVRTEYVIGTAIFVIRWFCKWKTRKWWWDDAFALSAWVWFTLLYSMEEYLVLVGAPAAMDQAMRESFTDEQRENLRKGGVAMFASFYLLILLTWSFKGMLIAMFLRLTGELAIHRYVKIVAGVSLTTLIAALLTETLHCLPIERNWQILPDPGIECSAGVNTNIVIAVGNVLTDVLLLAVPPIIMRNLKMPLWRKLRILFLLSLGLFVIGMSLARCIMTVGNPKTVNTSSMWAQREAIVTIFAVNAPSLNVLFKRETWSTHRSSSGYIRDTSGSDKKKPARFEAYTMTNFETSSKGSTSDLVKPNRVAGVETHISRNATEV</sequence>
<keyword evidence="4 6" id="KW-0472">Membrane</keyword>
<evidence type="ECO:0000259" key="7">
    <source>
        <dbReference type="Pfam" id="PF20684"/>
    </source>
</evidence>
<reference evidence="8" key="1">
    <citation type="submission" date="2021-03" db="EMBL/GenBank/DDBJ databases">
        <title>Revisited historic fungal species revealed as producer of novel bioactive compounds through whole genome sequencing and comparative genomics.</title>
        <authorList>
            <person name="Vignolle G.A."/>
            <person name="Hochenegger N."/>
            <person name="Mach R.L."/>
            <person name="Mach-Aigner A.R."/>
            <person name="Javad Rahimi M."/>
            <person name="Salim K.A."/>
            <person name="Chan C.M."/>
            <person name="Lim L.B.L."/>
            <person name="Cai F."/>
            <person name="Druzhinina I.S."/>
            <person name="U'Ren J.M."/>
            <person name="Derntl C."/>
        </authorList>
    </citation>
    <scope>NUCLEOTIDE SEQUENCE</scope>
    <source>
        <strain evidence="8">TUCIM 5799</strain>
    </source>
</reference>
<feature type="transmembrane region" description="Helical" evidence="6">
    <location>
        <begin position="206"/>
        <end position="230"/>
    </location>
</feature>
<dbReference type="InterPro" id="IPR049326">
    <property type="entry name" value="Rhodopsin_dom_fungi"/>
</dbReference>
<feature type="transmembrane region" description="Helical" evidence="6">
    <location>
        <begin position="242"/>
        <end position="263"/>
    </location>
</feature>
<dbReference type="PANTHER" id="PTHR33048:SF152">
    <property type="entry name" value="INTEGRAL MEMBRANE PROTEIN"/>
    <property type="match status" value="1"/>
</dbReference>
<gene>
    <name evidence="8" type="ORF">JX265_004018</name>
</gene>
<dbReference type="AlphaFoldDB" id="A0A9P9WRG5"/>
<dbReference type="EMBL" id="JAFIMR010000007">
    <property type="protein sequence ID" value="KAI1876492.1"/>
    <property type="molecule type" value="Genomic_DNA"/>
</dbReference>
<dbReference type="Pfam" id="PF20684">
    <property type="entry name" value="Fung_rhodopsin"/>
    <property type="match status" value="1"/>
</dbReference>
<keyword evidence="2 6" id="KW-0812">Transmembrane</keyword>
<name>A0A9P9WRG5_9PEZI</name>
<organism evidence="8 9">
    <name type="scientific">Neoarthrinium moseri</name>
    <dbReference type="NCBI Taxonomy" id="1658444"/>
    <lineage>
        <taxon>Eukaryota</taxon>
        <taxon>Fungi</taxon>
        <taxon>Dikarya</taxon>
        <taxon>Ascomycota</taxon>
        <taxon>Pezizomycotina</taxon>
        <taxon>Sordariomycetes</taxon>
        <taxon>Xylariomycetidae</taxon>
        <taxon>Amphisphaeriales</taxon>
        <taxon>Apiosporaceae</taxon>
        <taxon>Neoarthrinium</taxon>
    </lineage>
</organism>
<accession>A0A9P9WRG5</accession>
<feature type="transmembrane region" description="Helical" evidence="6">
    <location>
        <begin position="174"/>
        <end position="194"/>
    </location>
</feature>
<feature type="transmembrane region" description="Helical" evidence="6">
    <location>
        <begin position="126"/>
        <end position="144"/>
    </location>
</feature>
<evidence type="ECO:0000256" key="1">
    <source>
        <dbReference type="ARBA" id="ARBA00004141"/>
    </source>
</evidence>
<evidence type="ECO:0000256" key="4">
    <source>
        <dbReference type="ARBA" id="ARBA00023136"/>
    </source>
</evidence>
<evidence type="ECO:0000256" key="6">
    <source>
        <dbReference type="SAM" id="Phobius"/>
    </source>
</evidence>
<dbReference type="PANTHER" id="PTHR33048">
    <property type="entry name" value="PTH11-LIKE INTEGRAL MEMBRANE PROTEIN (AFU_ORTHOLOGUE AFUA_5G11245)"/>
    <property type="match status" value="1"/>
</dbReference>
<comment type="caution">
    <text evidence="8">The sequence shown here is derived from an EMBL/GenBank/DDBJ whole genome shotgun (WGS) entry which is preliminary data.</text>
</comment>
<feature type="transmembrane region" description="Helical" evidence="6">
    <location>
        <begin position="41"/>
        <end position="69"/>
    </location>
</feature>
<comment type="subcellular location">
    <subcellularLocation>
        <location evidence="1">Membrane</location>
        <topology evidence="1">Multi-pass membrane protein</topology>
    </subcellularLocation>
</comment>
<dbReference type="GO" id="GO:0016020">
    <property type="term" value="C:membrane"/>
    <property type="evidence" value="ECO:0007669"/>
    <property type="project" value="UniProtKB-SubCell"/>
</dbReference>
<dbReference type="Proteomes" id="UP000829685">
    <property type="component" value="Unassembled WGS sequence"/>
</dbReference>
<evidence type="ECO:0000256" key="3">
    <source>
        <dbReference type="ARBA" id="ARBA00022989"/>
    </source>
</evidence>
<evidence type="ECO:0000256" key="5">
    <source>
        <dbReference type="ARBA" id="ARBA00038359"/>
    </source>
</evidence>
<evidence type="ECO:0000256" key="2">
    <source>
        <dbReference type="ARBA" id="ARBA00022692"/>
    </source>
</evidence>
<evidence type="ECO:0000313" key="8">
    <source>
        <dbReference type="EMBL" id="KAI1876492.1"/>
    </source>
</evidence>
<comment type="similarity">
    <text evidence="5">Belongs to the SAT4 family.</text>
</comment>
<feature type="domain" description="Rhodopsin" evidence="7">
    <location>
        <begin position="26"/>
        <end position="265"/>
    </location>
</feature>
<dbReference type="InterPro" id="IPR052337">
    <property type="entry name" value="SAT4-like"/>
</dbReference>
<feature type="transmembrane region" description="Helical" evidence="6">
    <location>
        <begin position="89"/>
        <end position="114"/>
    </location>
</feature>